<feature type="binding site" evidence="2">
    <location>
        <position position="61"/>
    </location>
    <ligand>
        <name>Fe cation</name>
        <dbReference type="ChEBI" id="CHEBI:24875"/>
    </ligand>
</feature>
<comment type="similarity">
    <text evidence="1 3">Belongs to the pirin family.</text>
</comment>
<dbReference type="PANTHER" id="PTHR13903">
    <property type="entry name" value="PIRIN-RELATED"/>
    <property type="match status" value="1"/>
</dbReference>
<feature type="binding site" evidence="2">
    <location>
        <position position="63"/>
    </location>
    <ligand>
        <name>Fe cation</name>
        <dbReference type="ChEBI" id="CHEBI:24875"/>
    </ligand>
</feature>
<dbReference type="InterPro" id="IPR011051">
    <property type="entry name" value="RmlC_Cupin_sf"/>
</dbReference>
<dbReference type="AlphaFoldDB" id="A0A6B3LNP8"/>
<dbReference type="Gene3D" id="2.60.120.10">
    <property type="entry name" value="Jelly Rolls"/>
    <property type="match status" value="2"/>
</dbReference>
<dbReference type="RefSeq" id="WP_163915424.1">
    <property type="nucleotide sequence ID" value="NZ_JAAGWD010000005.1"/>
</dbReference>
<dbReference type="PANTHER" id="PTHR13903:SF8">
    <property type="entry name" value="PIRIN"/>
    <property type="match status" value="1"/>
</dbReference>
<proteinExistence type="inferred from homology"/>
<dbReference type="Pfam" id="PF02678">
    <property type="entry name" value="Pirin"/>
    <property type="match status" value="1"/>
</dbReference>
<evidence type="ECO:0000256" key="2">
    <source>
        <dbReference type="PIRSR" id="PIRSR006232-1"/>
    </source>
</evidence>
<feature type="domain" description="Pirin N-terminal" evidence="4">
    <location>
        <begin position="22"/>
        <end position="127"/>
    </location>
</feature>
<organism evidence="6 7">
    <name type="scientific">Pontibacter burrus</name>
    <dbReference type="NCBI Taxonomy" id="2704466"/>
    <lineage>
        <taxon>Bacteria</taxon>
        <taxon>Pseudomonadati</taxon>
        <taxon>Bacteroidota</taxon>
        <taxon>Cytophagia</taxon>
        <taxon>Cytophagales</taxon>
        <taxon>Hymenobacteraceae</taxon>
        <taxon>Pontibacter</taxon>
    </lineage>
</organism>
<dbReference type="InterPro" id="IPR014710">
    <property type="entry name" value="RmlC-like_jellyroll"/>
</dbReference>
<dbReference type="InterPro" id="IPR003829">
    <property type="entry name" value="Pirin_N_dom"/>
</dbReference>
<sequence length="289" mass="32151">MKNRTVARLLYAEEVELNGAPVRQPFPTEKVDQIDPFLMLHHHVTTISPDADPRREGIGPHPHRGFSPVTFIYKGGVHYRDSRGNKSVVYEGGTQWMDAGMGITHSERPPHDIQERGGVQEIIQIWVNLPRRHKMIQPRYQALHATDTPVVKGDGYEVQVITGEYDGVKGPVNSLIPTLILRLTLQAGATCQVPVPANYNTVFYLLDGQISLQGFGLIDGKHAVELNTGGEGCTITAKQDTRILLLAGEPINEEVTMYGPFVMNTQIEAMQAMRDYQMGKMGILIEDEL</sequence>
<keyword evidence="2" id="KW-0479">Metal-binding</keyword>
<keyword evidence="2" id="KW-0408">Iron</keyword>
<reference evidence="6 7" key="1">
    <citation type="submission" date="2020-02" db="EMBL/GenBank/DDBJ databases">
        <authorList>
            <person name="Kim M.K."/>
        </authorList>
    </citation>
    <scope>NUCLEOTIDE SEQUENCE [LARGE SCALE GENOMIC DNA]</scope>
    <source>
        <strain evidence="6 7">BT327</strain>
    </source>
</reference>
<protein>
    <submittedName>
        <fullName evidence="6">Pirin family protein</fullName>
    </submittedName>
</protein>
<evidence type="ECO:0000313" key="6">
    <source>
        <dbReference type="EMBL" id="NEM98532.1"/>
    </source>
</evidence>
<evidence type="ECO:0000259" key="4">
    <source>
        <dbReference type="Pfam" id="PF02678"/>
    </source>
</evidence>
<comment type="caution">
    <text evidence="6">The sequence shown here is derived from an EMBL/GenBank/DDBJ whole genome shotgun (WGS) entry which is preliminary data.</text>
</comment>
<dbReference type="EMBL" id="JAAGWD010000005">
    <property type="protein sequence ID" value="NEM98532.1"/>
    <property type="molecule type" value="Genomic_DNA"/>
</dbReference>
<evidence type="ECO:0000259" key="5">
    <source>
        <dbReference type="Pfam" id="PF05726"/>
    </source>
</evidence>
<feature type="binding site" evidence="2">
    <location>
        <position position="105"/>
    </location>
    <ligand>
        <name>Fe cation</name>
        <dbReference type="ChEBI" id="CHEBI:24875"/>
    </ligand>
</feature>
<gene>
    <name evidence="6" type="ORF">GXP69_12575</name>
</gene>
<dbReference type="PIRSF" id="PIRSF006232">
    <property type="entry name" value="Pirin"/>
    <property type="match status" value="1"/>
</dbReference>
<accession>A0A6B3LNP8</accession>
<evidence type="ECO:0000313" key="7">
    <source>
        <dbReference type="Proteomes" id="UP000474777"/>
    </source>
</evidence>
<name>A0A6B3LNP8_9BACT</name>
<evidence type="ECO:0000256" key="3">
    <source>
        <dbReference type="RuleBase" id="RU003457"/>
    </source>
</evidence>
<dbReference type="SUPFAM" id="SSF51182">
    <property type="entry name" value="RmlC-like cupins"/>
    <property type="match status" value="1"/>
</dbReference>
<dbReference type="GO" id="GO:0046872">
    <property type="term" value="F:metal ion binding"/>
    <property type="evidence" value="ECO:0007669"/>
    <property type="project" value="UniProtKB-KW"/>
</dbReference>
<comment type="cofactor">
    <cofactor evidence="2">
        <name>Fe cation</name>
        <dbReference type="ChEBI" id="CHEBI:24875"/>
    </cofactor>
    <text evidence="2">Binds 1 Fe cation per subunit.</text>
</comment>
<dbReference type="Pfam" id="PF05726">
    <property type="entry name" value="Pirin_C"/>
    <property type="match status" value="1"/>
</dbReference>
<dbReference type="InterPro" id="IPR008778">
    <property type="entry name" value="Pirin_C_dom"/>
</dbReference>
<dbReference type="InterPro" id="IPR012093">
    <property type="entry name" value="Pirin"/>
</dbReference>
<evidence type="ECO:0000256" key="1">
    <source>
        <dbReference type="ARBA" id="ARBA00008416"/>
    </source>
</evidence>
<feature type="binding site" evidence="2">
    <location>
        <position position="107"/>
    </location>
    <ligand>
        <name>Fe cation</name>
        <dbReference type="ChEBI" id="CHEBI:24875"/>
    </ligand>
</feature>
<dbReference type="CDD" id="cd02909">
    <property type="entry name" value="cupin_pirin_N"/>
    <property type="match status" value="1"/>
</dbReference>
<keyword evidence="7" id="KW-1185">Reference proteome</keyword>
<dbReference type="Proteomes" id="UP000474777">
    <property type="component" value="Unassembled WGS sequence"/>
</dbReference>
<feature type="domain" description="Pirin C-terminal" evidence="5">
    <location>
        <begin position="181"/>
        <end position="282"/>
    </location>
</feature>
<dbReference type="CDD" id="cd02247">
    <property type="entry name" value="cupin_pirin_C"/>
    <property type="match status" value="1"/>
</dbReference>